<name>A0A7W2I9D7_9BURK</name>
<evidence type="ECO:0000313" key="3">
    <source>
        <dbReference type="Proteomes" id="UP000566711"/>
    </source>
</evidence>
<dbReference type="InterPro" id="IPR022064">
    <property type="entry name" value="DUF3619"/>
</dbReference>
<reference evidence="2 3" key="1">
    <citation type="submission" date="2020-07" db="EMBL/GenBank/DDBJ databases">
        <title>Novel species isolated from subtropical streams in China.</title>
        <authorList>
            <person name="Lu H."/>
        </authorList>
    </citation>
    <scope>NUCLEOTIDE SEQUENCE [LARGE SCALE GENOMIC DNA]</scope>
    <source>
        <strain evidence="2 3">FT3S</strain>
    </source>
</reference>
<comment type="caution">
    <text evidence="2">The sequence shown here is derived from an EMBL/GenBank/DDBJ whole genome shotgun (WGS) entry which is preliminary data.</text>
</comment>
<dbReference type="Pfam" id="PF12279">
    <property type="entry name" value="DUF3619"/>
    <property type="match status" value="1"/>
</dbReference>
<dbReference type="EMBL" id="JACEZS010000031">
    <property type="protein sequence ID" value="MBA5608451.1"/>
    <property type="molecule type" value="Genomic_DNA"/>
</dbReference>
<keyword evidence="3" id="KW-1185">Reference proteome</keyword>
<organism evidence="2 3">
    <name type="scientific">Rugamonas fusca</name>
    <dbReference type="NCBI Taxonomy" id="2758568"/>
    <lineage>
        <taxon>Bacteria</taxon>
        <taxon>Pseudomonadati</taxon>
        <taxon>Pseudomonadota</taxon>
        <taxon>Betaproteobacteria</taxon>
        <taxon>Burkholderiales</taxon>
        <taxon>Oxalobacteraceae</taxon>
        <taxon>Telluria group</taxon>
        <taxon>Rugamonas</taxon>
    </lineage>
</organism>
<sequence length="145" mass="15996">MNTEELNFAYKVRHKLNERLDDLPASTTDRLAQARKAALARKKADAPLRVKQAALATASAGGARSLGDYFSQPFSWLGRVSMVIPLLVLVTGLIGIYQYEQQQRVAELAELDAAVLSDELPLSAYLDHGFNAYLAQSEQSDRSEQ</sequence>
<keyword evidence="1" id="KW-1133">Transmembrane helix</keyword>
<protein>
    <submittedName>
        <fullName evidence="2">DUF3619 family protein</fullName>
    </submittedName>
</protein>
<dbReference type="AlphaFoldDB" id="A0A7W2I9D7"/>
<dbReference type="RefSeq" id="WP_182220609.1">
    <property type="nucleotide sequence ID" value="NZ_JACEZS010000031.1"/>
</dbReference>
<proteinExistence type="predicted"/>
<keyword evidence="1" id="KW-0472">Membrane</keyword>
<gene>
    <name evidence="2" type="ORF">H3H36_24180</name>
</gene>
<feature type="transmembrane region" description="Helical" evidence="1">
    <location>
        <begin position="76"/>
        <end position="97"/>
    </location>
</feature>
<accession>A0A7W2I9D7</accession>
<dbReference type="Proteomes" id="UP000566711">
    <property type="component" value="Unassembled WGS sequence"/>
</dbReference>
<keyword evidence="1" id="KW-0812">Transmembrane</keyword>
<evidence type="ECO:0000313" key="2">
    <source>
        <dbReference type="EMBL" id="MBA5608451.1"/>
    </source>
</evidence>
<evidence type="ECO:0000256" key="1">
    <source>
        <dbReference type="SAM" id="Phobius"/>
    </source>
</evidence>